<keyword evidence="2" id="KW-1003">Cell membrane</keyword>
<dbReference type="EMBL" id="BSOP01000001">
    <property type="protein sequence ID" value="GLR48818.1"/>
    <property type="molecule type" value="Genomic_DNA"/>
</dbReference>
<name>A0ABQ5Z7Z8_9HYPH</name>
<evidence type="ECO:0000256" key="5">
    <source>
        <dbReference type="ARBA" id="ARBA00023136"/>
    </source>
</evidence>
<dbReference type="PANTHER" id="PTHR47371">
    <property type="entry name" value="LIPOTEICHOIC ACID SYNTHASE"/>
    <property type="match status" value="1"/>
</dbReference>
<sequence length="531" mass="60223">MDWFGNAWLLTATCYLWACAIVYLTDGFALPRAVARQHRASHTLGRTILETLARLPVIALVFAGFFAISWRPVYASQATISFFIIFTGISRAKYIFIREPLVFSDIALAASVLKHKEIFYATKLNIFFWTVAASYVFGASALYYIFEPSILPERNGLLWIAVGLFVAFAPWMLLFFRPANVRLVKLSEGLLRTLDVHSNTVRFGTFASVVYHFIVWIGKRRDEFLMDLTATMQHAFHGIVHADAEVHRDGAPLVLVWQSESFIDLRHFGVSGLELPHLDRLRSLAAQSGRMTSVFEGGYTLRTEFAVLSGIQPDDAYVDASYPYLRASHYADVVWPMRFKRAGWHTHFIHPYDRTFFFRDKAMPLLGFEQMTMLDAFDHTPRADEPYVSDRHLADRVIDIIEGIDKEQPAFLFVASMGNHGPWQPGRCGELTDPVDIYAELLRKADDALGHLTAYLDRLDRPVWLAFYGDHAPLLKSFADPFPDPRTDYVVVPLAHAGEDRPGLPVTKEEAPWNLLGALLAHADLPVRREP</sequence>
<keyword evidence="9" id="KW-1185">Reference proteome</keyword>
<dbReference type="InterPro" id="IPR000917">
    <property type="entry name" value="Sulfatase_N"/>
</dbReference>
<dbReference type="Proteomes" id="UP001156702">
    <property type="component" value="Unassembled WGS sequence"/>
</dbReference>
<feature type="domain" description="Sulfatase N-terminal" evidence="7">
    <location>
        <begin position="253"/>
        <end position="477"/>
    </location>
</feature>
<feature type="transmembrane region" description="Helical" evidence="6">
    <location>
        <begin position="124"/>
        <end position="145"/>
    </location>
</feature>
<dbReference type="InterPro" id="IPR017850">
    <property type="entry name" value="Alkaline_phosphatase_core_sf"/>
</dbReference>
<comment type="subcellular location">
    <subcellularLocation>
        <location evidence="1">Cell membrane</location>
        <topology evidence="1">Multi-pass membrane protein</topology>
    </subcellularLocation>
</comment>
<dbReference type="SUPFAM" id="SSF53649">
    <property type="entry name" value="Alkaline phosphatase-like"/>
    <property type="match status" value="1"/>
</dbReference>
<dbReference type="Pfam" id="PF00884">
    <property type="entry name" value="Sulfatase"/>
    <property type="match status" value="1"/>
</dbReference>
<evidence type="ECO:0000256" key="4">
    <source>
        <dbReference type="ARBA" id="ARBA00022989"/>
    </source>
</evidence>
<evidence type="ECO:0000313" key="9">
    <source>
        <dbReference type="Proteomes" id="UP001156702"/>
    </source>
</evidence>
<evidence type="ECO:0000256" key="6">
    <source>
        <dbReference type="SAM" id="Phobius"/>
    </source>
</evidence>
<dbReference type="PANTHER" id="PTHR47371:SF3">
    <property type="entry name" value="PHOSPHOGLYCEROL TRANSFERASE I"/>
    <property type="match status" value="1"/>
</dbReference>
<proteinExistence type="predicted"/>
<keyword evidence="4 6" id="KW-1133">Transmembrane helix</keyword>
<organism evidence="8 9">
    <name type="scientific">Shinella yambaruensis</name>
    <dbReference type="NCBI Taxonomy" id="415996"/>
    <lineage>
        <taxon>Bacteria</taxon>
        <taxon>Pseudomonadati</taxon>
        <taxon>Pseudomonadota</taxon>
        <taxon>Alphaproteobacteria</taxon>
        <taxon>Hyphomicrobiales</taxon>
        <taxon>Rhizobiaceae</taxon>
        <taxon>Shinella</taxon>
    </lineage>
</organism>
<dbReference type="InterPro" id="IPR050448">
    <property type="entry name" value="OpgB/LTA_synthase_biosynth"/>
</dbReference>
<evidence type="ECO:0000313" key="8">
    <source>
        <dbReference type="EMBL" id="GLR48818.1"/>
    </source>
</evidence>
<reference evidence="9" key="1">
    <citation type="journal article" date="2019" name="Int. J. Syst. Evol. Microbiol.">
        <title>The Global Catalogue of Microorganisms (GCM) 10K type strain sequencing project: providing services to taxonomists for standard genome sequencing and annotation.</title>
        <authorList>
            <consortium name="The Broad Institute Genomics Platform"/>
            <consortium name="The Broad Institute Genome Sequencing Center for Infectious Disease"/>
            <person name="Wu L."/>
            <person name="Ma J."/>
        </authorList>
    </citation>
    <scope>NUCLEOTIDE SEQUENCE [LARGE SCALE GENOMIC DNA]</scope>
    <source>
        <strain evidence="9">NBRC 102122</strain>
    </source>
</reference>
<evidence type="ECO:0000256" key="2">
    <source>
        <dbReference type="ARBA" id="ARBA00022475"/>
    </source>
</evidence>
<evidence type="ECO:0000256" key="3">
    <source>
        <dbReference type="ARBA" id="ARBA00022692"/>
    </source>
</evidence>
<dbReference type="RefSeq" id="WP_244770831.1">
    <property type="nucleotide sequence ID" value="NZ_BSOP01000001.1"/>
</dbReference>
<protein>
    <submittedName>
        <fullName evidence="8">Sulfatase</fullName>
    </submittedName>
</protein>
<feature type="transmembrane region" description="Helical" evidence="6">
    <location>
        <begin position="157"/>
        <end position="176"/>
    </location>
</feature>
<dbReference type="Gene3D" id="3.40.720.10">
    <property type="entry name" value="Alkaline Phosphatase, subunit A"/>
    <property type="match status" value="1"/>
</dbReference>
<evidence type="ECO:0000259" key="7">
    <source>
        <dbReference type="Pfam" id="PF00884"/>
    </source>
</evidence>
<gene>
    <name evidence="8" type="ORF">GCM10007923_00220</name>
</gene>
<keyword evidence="3 6" id="KW-0812">Transmembrane</keyword>
<keyword evidence="5 6" id="KW-0472">Membrane</keyword>
<accession>A0ABQ5Z7Z8</accession>
<feature type="transmembrane region" description="Helical" evidence="6">
    <location>
        <begin position="51"/>
        <end position="68"/>
    </location>
</feature>
<evidence type="ECO:0000256" key="1">
    <source>
        <dbReference type="ARBA" id="ARBA00004651"/>
    </source>
</evidence>
<comment type="caution">
    <text evidence="8">The sequence shown here is derived from an EMBL/GenBank/DDBJ whole genome shotgun (WGS) entry which is preliminary data.</text>
</comment>
<dbReference type="CDD" id="cd16015">
    <property type="entry name" value="LTA_synthase"/>
    <property type="match status" value="1"/>
</dbReference>
<feature type="transmembrane region" description="Helical" evidence="6">
    <location>
        <begin position="6"/>
        <end position="30"/>
    </location>
</feature>